<evidence type="ECO:0000256" key="1">
    <source>
        <dbReference type="SAM" id="MobiDB-lite"/>
    </source>
</evidence>
<dbReference type="EMBL" id="FOCM01000003">
    <property type="protein sequence ID" value="SEN26669.1"/>
    <property type="molecule type" value="Genomic_DNA"/>
</dbReference>
<protein>
    <submittedName>
        <fullName evidence="3">Uncharacterized protein</fullName>
    </submittedName>
</protein>
<dbReference type="AlphaFoldDB" id="A0A1H8F4N6"/>
<feature type="transmembrane region" description="Helical" evidence="2">
    <location>
        <begin position="316"/>
        <end position="336"/>
    </location>
</feature>
<accession>A0A1H8F4N6</accession>
<dbReference type="Proteomes" id="UP000199372">
    <property type="component" value="Unassembled WGS sequence"/>
</dbReference>
<dbReference type="OrthoDB" id="7815691at2"/>
<evidence type="ECO:0000313" key="3">
    <source>
        <dbReference type="EMBL" id="SEN26669.1"/>
    </source>
</evidence>
<gene>
    <name evidence="3" type="ORF">SAMN04488011_103212</name>
</gene>
<name>A0A1H8F4N6_9RHOB</name>
<feature type="region of interest" description="Disordered" evidence="1">
    <location>
        <begin position="161"/>
        <end position="201"/>
    </location>
</feature>
<evidence type="ECO:0000256" key="2">
    <source>
        <dbReference type="SAM" id="Phobius"/>
    </source>
</evidence>
<feature type="compositionally biased region" description="Pro residues" evidence="1">
    <location>
        <begin position="190"/>
        <end position="200"/>
    </location>
</feature>
<dbReference type="RefSeq" id="WP_091845014.1">
    <property type="nucleotide sequence ID" value="NZ_FOCM01000003.1"/>
</dbReference>
<proteinExistence type="predicted"/>
<evidence type="ECO:0000313" key="4">
    <source>
        <dbReference type="Proteomes" id="UP000199372"/>
    </source>
</evidence>
<feature type="compositionally biased region" description="Pro residues" evidence="1">
    <location>
        <begin position="168"/>
        <end position="177"/>
    </location>
</feature>
<sequence>MNSAVSARKEGDAQDPLDAFAYFYDPADVAQAARDWPEDIRLAVCLDAEGTCEFVLFHEDESDTVLARIARVLDRPMGGFETNPAVDGFPERSLLFSQESALLRILSRDADLLERAVDYDLNFRFARDEGLDPEEVCADVDPSSHGSRSLSARRSVRKIFPLAERRSPVPPTSPSPPKGYRAPQTAAPETPAPPAPPAPPVELRATLRRVGERIRLESDTSNGVPHLVRDVMLRDDLGSIHVPAAALGSTDLRFTAIDMPAELFPADFATDTPRRARVAVLQSGLFVTPSKPLGFPLPHGARAVTRRLGHGLRVPFLAAMSLVATGFLSAMVAHTVTDDADGSLWSGRAPGLDVFTAQQTR</sequence>
<keyword evidence="4" id="KW-1185">Reference proteome</keyword>
<keyword evidence="2" id="KW-1133">Transmembrane helix</keyword>
<keyword evidence="2" id="KW-0812">Transmembrane</keyword>
<reference evidence="4" key="1">
    <citation type="submission" date="2016-10" db="EMBL/GenBank/DDBJ databases">
        <authorList>
            <person name="Varghese N."/>
            <person name="Submissions S."/>
        </authorList>
    </citation>
    <scope>NUCLEOTIDE SEQUENCE [LARGE SCALE GENOMIC DNA]</scope>
    <source>
        <strain evidence="4">DSM 26893</strain>
    </source>
</reference>
<keyword evidence="2" id="KW-0472">Membrane</keyword>
<organism evidence="3 4">
    <name type="scientific">Palleronia pelagia</name>
    <dbReference type="NCBI Taxonomy" id="387096"/>
    <lineage>
        <taxon>Bacteria</taxon>
        <taxon>Pseudomonadati</taxon>
        <taxon>Pseudomonadota</taxon>
        <taxon>Alphaproteobacteria</taxon>
        <taxon>Rhodobacterales</taxon>
        <taxon>Roseobacteraceae</taxon>
        <taxon>Palleronia</taxon>
    </lineage>
</organism>